<dbReference type="InterPro" id="IPR036865">
    <property type="entry name" value="CRAL-TRIO_dom_sf"/>
</dbReference>
<dbReference type="Pfam" id="PF00650">
    <property type="entry name" value="CRAL_TRIO"/>
    <property type="match status" value="1"/>
</dbReference>
<proteinExistence type="predicted"/>
<dbReference type="GO" id="GO:1902936">
    <property type="term" value="F:phosphatidylinositol bisphosphate binding"/>
    <property type="evidence" value="ECO:0007669"/>
    <property type="project" value="TreeGrafter"/>
</dbReference>
<dbReference type="AlphaFoldDB" id="A0A1B6FDF9"/>
<protein>
    <recommendedName>
        <fullName evidence="1">CRAL-TRIO domain-containing protein</fullName>
    </recommendedName>
</protein>
<dbReference type="PRINTS" id="PR00180">
    <property type="entry name" value="CRETINALDHBP"/>
</dbReference>
<accession>A0A1B6FDF9</accession>
<dbReference type="GO" id="GO:0016020">
    <property type="term" value="C:membrane"/>
    <property type="evidence" value="ECO:0007669"/>
    <property type="project" value="TreeGrafter"/>
</dbReference>
<sequence length="131" mass="15102">VGCLFDIQKAYPERVAAVHIINPPPVMEMTLNLFKPFLKQKMRNRIQIHNKLESLKNHIPLESIPSDYGGLGPSCRDMNRAWQAKMVECRELLDTVANHKSREHLRPDSRKHVTSWTDLGVEGTFRKLSLD</sequence>
<name>A0A1B6FDF9_9HEMI</name>
<dbReference type="CDD" id="cd00170">
    <property type="entry name" value="SEC14"/>
    <property type="match status" value="1"/>
</dbReference>
<feature type="domain" description="CRAL-TRIO" evidence="1">
    <location>
        <begin position="1"/>
        <end position="76"/>
    </location>
</feature>
<evidence type="ECO:0000313" key="2">
    <source>
        <dbReference type="EMBL" id="JAS48242.1"/>
    </source>
</evidence>
<gene>
    <name evidence="2" type="ORF">g.46733</name>
</gene>
<organism evidence="2">
    <name type="scientific">Cuerna arida</name>
    <dbReference type="NCBI Taxonomy" id="1464854"/>
    <lineage>
        <taxon>Eukaryota</taxon>
        <taxon>Metazoa</taxon>
        <taxon>Ecdysozoa</taxon>
        <taxon>Arthropoda</taxon>
        <taxon>Hexapoda</taxon>
        <taxon>Insecta</taxon>
        <taxon>Pterygota</taxon>
        <taxon>Neoptera</taxon>
        <taxon>Paraneoptera</taxon>
        <taxon>Hemiptera</taxon>
        <taxon>Auchenorrhyncha</taxon>
        <taxon>Membracoidea</taxon>
        <taxon>Cicadellidae</taxon>
        <taxon>Cicadellinae</taxon>
        <taxon>Proconiini</taxon>
        <taxon>Cuerna</taxon>
    </lineage>
</organism>
<feature type="non-terminal residue" evidence="2">
    <location>
        <position position="1"/>
    </location>
</feature>
<dbReference type="SUPFAM" id="SSF52087">
    <property type="entry name" value="CRAL/TRIO domain"/>
    <property type="match status" value="1"/>
</dbReference>
<dbReference type="PROSITE" id="PS50191">
    <property type="entry name" value="CRAL_TRIO"/>
    <property type="match status" value="1"/>
</dbReference>
<dbReference type="Gene3D" id="3.40.525.10">
    <property type="entry name" value="CRAL-TRIO lipid binding domain"/>
    <property type="match status" value="1"/>
</dbReference>
<dbReference type="EMBL" id="GECZ01021527">
    <property type="protein sequence ID" value="JAS48242.1"/>
    <property type="molecule type" value="Transcribed_RNA"/>
</dbReference>
<dbReference type="PANTHER" id="PTHR10174:SF208">
    <property type="entry name" value="CRAL-TRIO DOMAIN-CONTAINING PROTEIN DDB_G0278031"/>
    <property type="match status" value="1"/>
</dbReference>
<reference evidence="2" key="1">
    <citation type="submission" date="2015-11" db="EMBL/GenBank/DDBJ databases">
        <title>De novo transcriptome assembly of four potential Pierce s Disease insect vectors from Arizona vineyards.</title>
        <authorList>
            <person name="Tassone E.E."/>
        </authorList>
    </citation>
    <scope>NUCLEOTIDE SEQUENCE</scope>
</reference>
<dbReference type="PANTHER" id="PTHR10174">
    <property type="entry name" value="ALPHA-TOCOPHEROL TRANSFER PROTEIN-RELATED"/>
    <property type="match status" value="1"/>
</dbReference>
<dbReference type="InterPro" id="IPR001251">
    <property type="entry name" value="CRAL-TRIO_dom"/>
</dbReference>
<evidence type="ECO:0000259" key="1">
    <source>
        <dbReference type="PROSITE" id="PS50191"/>
    </source>
</evidence>